<evidence type="ECO:0000256" key="3">
    <source>
        <dbReference type="ARBA" id="ARBA00022833"/>
    </source>
</evidence>
<dbReference type="Pfam" id="PF15663">
    <property type="entry name" value="zf-CCCH_3"/>
    <property type="match status" value="1"/>
</dbReference>
<evidence type="ECO:0000256" key="1">
    <source>
        <dbReference type="ARBA" id="ARBA00022723"/>
    </source>
</evidence>
<keyword evidence="7" id="KW-1185">Reference proteome</keyword>
<dbReference type="SUPFAM" id="SSF90229">
    <property type="entry name" value="CCCH zinc finger"/>
    <property type="match status" value="1"/>
</dbReference>
<evidence type="ECO:0000256" key="2">
    <source>
        <dbReference type="ARBA" id="ARBA00022771"/>
    </source>
</evidence>
<feature type="region of interest" description="Disordered" evidence="5">
    <location>
        <begin position="392"/>
        <end position="619"/>
    </location>
</feature>
<feature type="compositionally biased region" description="Polar residues" evidence="5">
    <location>
        <begin position="553"/>
        <end position="562"/>
    </location>
</feature>
<dbReference type="Pfam" id="PF14608">
    <property type="entry name" value="zf-CCCH_2"/>
    <property type="match status" value="1"/>
</dbReference>
<keyword evidence="1 4" id="KW-0479">Metal-binding</keyword>
<dbReference type="GO" id="GO:0003729">
    <property type="term" value="F:mRNA binding"/>
    <property type="evidence" value="ECO:0007669"/>
    <property type="project" value="TreeGrafter"/>
</dbReference>
<dbReference type="InterPro" id="IPR041686">
    <property type="entry name" value="Znf-CCCH_3"/>
</dbReference>
<dbReference type="Proteomes" id="UP001515500">
    <property type="component" value="Chromosome 5"/>
</dbReference>
<evidence type="ECO:0000259" key="6">
    <source>
        <dbReference type="PROSITE" id="PS50103"/>
    </source>
</evidence>
<feature type="region of interest" description="Disordered" evidence="5">
    <location>
        <begin position="190"/>
        <end position="210"/>
    </location>
</feature>
<proteinExistence type="predicted"/>
<dbReference type="RefSeq" id="XP_039126205.1">
    <property type="nucleotide sequence ID" value="XM_039270271.1"/>
</dbReference>
<evidence type="ECO:0000256" key="5">
    <source>
        <dbReference type="SAM" id="MobiDB-lite"/>
    </source>
</evidence>
<feature type="region of interest" description="Disordered" evidence="5">
    <location>
        <begin position="133"/>
        <end position="152"/>
    </location>
</feature>
<name>A0AB40BFT3_DIOCR</name>
<dbReference type="InterPro" id="IPR036855">
    <property type="entry name" value="Znf_CCCH_sf"/>
</dbReference>
<dbReference type="SMART" id="SM00356">
    <property type="entry name" value="ZnF_C3H1"/>
    <property type="match status" value="3"/>
</dbReference>
<keyword evidence="3 4" id="KW-0862">Zinc</keyword>
<dbReference type="Gene3D" id="4.10.1000.10">
    <property type="entry name" value="Zinc finger, CCCH-type"/>
    <property type="match status" value="1"/>
</dbReference>
<organism evidence="7 8">
    <name type="scientific">Dioscorea cayennensis subsp. rotundata</name>
    <name type="common">White Guinea yam</name>
    <name type="synonym">Dioscorea rotundata</name>
    <dbReference type="NCBI Taxonomy" id="55577"/>
    <lineage>
        <taxon>Eukaryota</taxon>
        <taxon>Viridiplantae</taxon>
        <taxon>Streptophyta</taxon>
        <taxon>Embryophyta</taxon>
        <taxon>Tracheophyta</taxon>
        <taxon>Spermatophyta</taxon>
        <taxon>Magnoliopsida</taxon>
        <taxon>Liliopsida</taxon>
        <taxon>Dioscoreales</taxon>
        <taxon>Dioscoreaceae</taxon>
        <taxon>Dioscorea</taxon>
    </lineage>
</organism>
<protein>
    <submittedName>
        <fullName evidence="8">Zinc finger CCCH domain-containing protein 34-like</fullName>
    </submittedName>
</protein>
<evidence type="ECO:0000256" key="4">
    <source>
        <dbReference type="PROSITE-ProRule" id="PRU00723"/>
    </source>
</evidence>
<feature type="compositionally biased region" description="Basic and acidic residues" evidence="5">
    <location>
        <begin position="401"/>
        <end position="417"/>
    </location>
</feature>
<reference evidence="8" key="1">
    <citation type="submission" date="2025-08" db="UniProtKB">
        <authorList>
            <consortium name="RefSeq"/>
        </authorList>
    </citation>
    <scope>IDENTIFICATION</scope>
</reference>
<dbReference type="InterPro" id="IPR000571">
    <property type="entry name" value="Znf_CCCH"/>
</dbReference>
<gene>
    <name evidence="8" type="primary">LOC120262195</name>
</gene>
<dbReference type="GO" id="GO:0008270">
    <property type="term" value="F:zinc ion binding"/>
    <property type="evidence" value="ECO:0007669"/>
    <property type="project" value="UniProtKB-KW"/>
</dbReference>
<feature type="zinc finger region" description="C3H1-type" evidence="4">
    <location>
        <begin position="60"/>
        <end position="86"/>
    </location>
</feature>
<dbReference type="PROSITE" id="PS50103">
    <property type="entry name" value="ZF_C3H1"/>
    <property type="match status" value="3"/>
</dbReference>
<feature type="zinc finger region" description="C3H1-type" evidence="4">
    <location>
        <begin position="29"/>
        <end position="58"/>
    </location>
</feature>
<feature type="zinc finger region" description="C3H1-type" evidence="4">
    <location>
        <begin position="93"/>
        <end position="120"/>
    </location>
</feature>
<feature type="domain" description="C3H1-type" evidence="6">
    <location>
        <begin position="60"/>
        <end position="86"/>
    </location>
</feature>
<feature type="compositionally biased region" description="Acidic residues" evidence="5">
    <location>
        <begin position="605"/>
        <end position="619"/>
    </location>
</feature>
<keyword evidence="2 4" id="KW-0863">Zinc-finger</keyword>
<evidence type="ECO:0000313" key="8">
    <source>
        <dbReference type="RefSeq" id="XP_039126205.1"/>
    </source>
</evidence>
<feature type="domain" description="C3H1-type" evidence="6">
    <location>
        <begin position="93"/>
        <end position="120"/>
    </location>
</feature>
<accession>A0AB40BFT3</accession>
<dbReference type="PANTHER" id="PTHR15725:SF0">
    <property type="entry name" value="ZINC FINGER CCCH DOMAIN-CONTAINING PROTEIN 32-LIKE"/>
    <property type="match status" value="1"/>
</dbReference>
<dbReference type="GeneID" id="120262195"/>
<dbReference type="PANTHER" id="PTHR15725">
    <property type="entry name" value="ZN-FINGER, C-X8-C-X5-C-X3-H TYPE-CONTAINING"/>
    <property type="match status" value="1"/>
</dbReference>
<evidence type="ECO:0000313" key="7">
    <source>
        <dbReference type="Proteomes" id="UP001515500"/>
    </source>
</evidence>
<feature type="domain" description="C3H1-type" evidence="6">
    <location>
        <begin position="29"/>
        <end position="58"/>
    </location>
</feature>
<dbReference type="AlphaFoldDB" id="A0AB40BFT3"/>
<sequence length="630" mass="71537">MIEGDAARSSMAMGSMALRSTSVDNDEVLKKRTDCPFFITSPPTCHKGSECEFRHSETARLNPRECWYWLKGNCLNPTCAFRHPLPHAPASVNKLNTPCYFFFNAICIKGDWCPFMHDTSSDQRIKKQFPDTASIKAPETKTSIGSDTGPATVEVPANPLESTSELNKHFYPEEVLGDPAPVNVFEDSRASAESSMPELEDPTLKLPENSLSPVEHVNGLSTIMPDQSSEELMKEYAESDEGYMSSSGFDVLVDDGSELVYGNDTDYLPFHEKDSERLHGHILQYDFEGSAGCVPQNYTDTGYYEHDIFEAYDHLGERYIPDYYHRVLENPRESESEREERERERLALPMYYHKREPLPREHAMGSRNAVDLRDHLKKRRRMEDPLPFYHSRRHLSYRDQQSSRERPARHLRDRRLASEVGKTMTDSSVSEIKSVLDNGHRERSSGYPQFNRHGRSRLGERGSRRRMKAPSAFSSKNLKATVSKESRDACAPADFSGPKTLAEIREEKTRMQSPGSHLGDPGTPHHRRIASVDFEGPKPLTELLKEKKRPLPVSQNSHSKGSASAKEGCNERISSQNDPRVFEANLGEDDNMCYKSTVEKQNGEYESDSLDDLDDDEEDSLRKKLAHIFA</sequence>